<keyword evidence="2" id="KW-1185">Reference proteome</keyword>
<dbReference type="RefSeq" id="WP_008211494.1">
    <property type="nucleotide sequence ID" value="NZ_JH414931.1"/>
</dbReference>
<dbReference type="STRING" id="797515.HMPREF9103_00822"/>
<reference evidence="1 2" key="1">
    <citation type="submission" date="2011-09" db="EMBL/GenBank/DDBJ databases">
        <authorList>
            <person name="Weinstock G."/>
            <person name="Sodergren E."/>
            <person name="Clifton S."/>
            <person name="Fulton L."/>
            <person name="Fulton B."/>
            <person name="Courtney L."/>
            <person name="Fronick C."/>
            <person name="Harrison M."/>
            <person name="Strong C."/>
            <person name="Farmer C."/>
            <person name="Delahaunty K."/>
            <person name="Markovic C."/>
            <person name="Hall O."/>
            <person name="Minx P."/>
            <person name="Tomlinson C."/>
            <person name="Mitreva M."/>
            <person name="Hou S."/>
            <person name="Chen J."/>
            <person name="Wollam A."/>
            <person name="Pepin K.H."/>
            <person name="Johnson M."/>
            <person name="Bhonagiri V."/>
            <person name="Zhang X."/>
            <person name="Suruliraj S."/>
            <person name="Warren W."/>
            <person name="Chinwalla A."/>
            <person name="Mardis E.R."/>
            <person name="Wilson R.K."/>
        </authorList>
    </citation>
    <scope>NUCLEOTIDE SEQUENCE [LARGE SCALE GENOMIC DNA]</scope>
    <source>
        <strain evidence="1 2">F0439</strain>
    </source>
</reference>
<name>G9ZM74_9LACO</name>
<dbReference type="Proteomes" id="UP000004625">
    <property type="component" value="Unassembled WGS sequence"/>
</dbReference>
<accession>G9ZM74</accession>
<gene>
    <name evidence="1" type="ORF">HMPREF9103_00822</name>
</gene>
<protein>
    <submittedName>
        <fullName evidence="1">Uncharacterized protein</fullName>
    </submittedName>
</protein>
<dbReference type="AlphaFoldDB" id="G9ZM74"/>
<dbReference type="HOGENOM" id="CLU_2770714_0_0_9"/>
<comment type="caution">
    <text evidence="1">The sequence shown here is derived from an EMBL/GenBank/DDBJ whole genome shotgun (WGS) entry which is preliminary data.</text>
</comment>
<organism evidence="1 2">
    <name type="scientific">Lentilactobacillus parafarraginis F0439</name>
    <dbReference type="NCBI Taxonomy" id="797515"/>
    <lineage>
        <taxon>Bacteria</taxon>
        <taxon>Bacillati</taxon>
        <taxon>Bacillota</taxon>
        <taxon>Bacilli</taxon>
        <taxon>Lactobacillales</taxon>
        <taxon>Lactobacillaceae</taxon>
        <taxon>Lentilactobacillus</taxon>
    </lineage>
</organism>
<evidence type="ECO:0000313" key="2">
    <source>
        <dbReference type="Proteomes" id="UP000004625"/>
    </source>
</evidence>
<dbReference type="EMBL" id="AGEY01000034">
    <property type="protein sequence ID" value="EHL99839.1"/>
    <property type="molecule type" value="Genomic_DNA"/>
</dbReference>
<proteinExistence type="predicted"/>
<evidence type="ECO:0000313" key="1">
    <source>
        <dbReference type="EMBL" id="EHL99839.1"/>
    </source>
</evidence>
<sequence length="69" mass="8136">MKKQLSVKDLLSIDMYLETEDEDEEMRWFPLFIRTPDGIECQFGQKNDILSNAKLRINETPNDCRLGDK</sequence>